<protein>
    <submittedName>
        <fullName evidence="4">CNH domain-containing protein</fullName>
    </submittedName>
</protein>
<dbReference type="WBParaSite" id="Minc3s00474g12943">
    <property type="protein sequence ID" value="Minc3s00474g12943"/>
    <property type="gene ID" value="Minc3s00474g12943"/>
</dbReference>
<evidence type="ECO:0000313" key="4">
    <source>
        <dbReference type="WBParaSite" id="Minc3s00474g12943"/>
    </source>
</evidence>
<sequence>MGACFVTVLHKSPINVNCCAQWYHPANRKQFMVLGAEQGVYALDLSDMSGEDEAPLVQLHERRCTWLHIVNDTITALQGKTPYLYRHDLLQLFQQELITQKLADKLQRLPEKFKPKALIGSISCLKQSKLIKICVFKLILICVFFHSSDFCIFFKILIYVFFS</sequence>
<keyword evidence="3" id="KW-1185">Reference proteome</keyword>
<accession>A0A914LFK8</accession>
<dbReference type="InterPro" id="IPR001180">
    <property type="entry name" value="CNH_dom"/>
</dbReference>
<dbReference type="Proteomes" id="UP000887563">
    <property type="component" value="Unplaced"/>
</dbReference>
<evidence type="ECO:0000259" key="2">
    <source>
        <dbReference type="Pfam" id="PF00780"/>
    </source>
</evidence>
<keyword evidence="1" id="KW-0472">Membrane</keyword>
<feature type="transmembrane region" description="Helical" evidence="1">
    <location>
        <begin position="135"/>
        <end position="162"/>
    </location>
</feature>
<proteinExistence type="predicted"/>
<keyword evidence="1" id="KW-1133">Transmembrane helix</keyword>
<evidence type="ECO:0000313" key="3">
    <source>
        <dbReference type="Proteomes" id="UP000887563"/>
    </source>
</evidence>
<name>A0A914LFK8_MELIC</name>
<organism evidence="3 4">
    <name type="scientific">Meloidogyne incognita</name>
    <name type="common">Southern root-knot nematode worm</name>
    <name type="synonym">Oxyuris incognita</name>
    <dbReference type="NCBI Taxonomy" id="6306"/>
    <lineage>
        <taxon>Eukaryota</taxon>
        <taxon>Metazoa</taxon>
        <taxon>Ecdysozoa</taxon>
        <taxon>Nematoda</taxon>
        <taxon>Chromadorea</taxon>
        <taxon>Rhabditida</taxon>
        <taxon>Tylenchina</taxon>
        <taxon>Tylenchomorpha</taxon>
        <taxon>Tylenchoidea</taxon>
        <taxon>Meloidogynidae</taxon>
        <taxon>Meloidogyninae</taxon>
        <taxon>Meloidogyne</taxon>
        <taxon>Meloidogyne incognita group</taxon>
    </lineage>
</organism>
<evidence type="ECO:0000256" key="1">
    <source>
        <dbReference type="SAM" id="Phobius"/>
    </source>
</evidence>
<dbReference type="Pfam" id="PF00780">
    <property type="entry name" value="CNH"/>
    <property type="match status" value="1"/>
</dbReference>
<reference evidence="4" key="1">
    <citation type="submission" date="2022-11" db="UniProtKB">
        <authorList>
            <consortium name="WormBaseParasite"/>
        </authorList>
    </citation>
    <scope>IDENTIFICATION</scope>
</reference>
<feature type="domain" description="CNH" evidence="2">
    <location>
        <begin position="29"/>
        <end position="108"/>
    </location>
</feature>
<keyword evidence="1" id="KW-0812">Transmembrane</keyword>
<dbReference type="AlphaFoldDB" id="A0A914LFK8"/>